<evidence type="ECO:0000313" key="1">
    <source>
        <dbReference type="EMBL" id="NKC68564.1"/>
    </source>
</evidence>
<accession>A0A7X6DA11</accession>
<proteinExistence type="predicted"/>
<reference evidence="1 2" key="1">
    <citation type="submission" date="2020-03" db="EMBL/GenBank/DDBJ databases">
        <title>Bacterial samples isolated from urine from healthy bovine heifers (Gyr breed).</title>
        <authorList>
            <person name="Giannattasio-Ferraz S."/>
            <person name="Maskeri L."/>
            <person name="Penido A."/>
            <person name="Barbosa-Stancioli E.F."/>
            <person name="Putonti C."/>
        </authorList>
    </citation>
    <scope>NUCLEOTIDE SEQUENCE [LARGE SCALE GENOMIC DNA]</scope>
    <source>
        <strain evidence="1 2">UFMG-H7</strain>
    </source>
</reference>
<comment type="caution">
    <text evidence="1">The sequence shown here is derived from an EMBL/GenBank/DDBJ whole genome shotgun (WGS) entry which is preliminary data.</text>
</comment>
<dbReference type="Proteomes" id="UP000521358">
    <property type="component" value="Unassembled WGS sequence"/>
</dbReference>
<dbReference type="RefSeq" id="WP_167807749.1">
    <property type="nucleotide sequence ID" value="NZ_JAAVMB010000012.1"/>
</dbReference>
<name>A0A7X6DA11_9ENTE</name>
<evidence type="ECO:0000313" key="2">
    <source>
        <dbReference type="Proteomes" id="UP000521358"/>
    </source>
</evidence>
<dbReference type="EMBL" id="JAAVMB010000012">
    <property type="protein sequence ID" value="NKC68564.1"/>
    <property type="molecule type" value="Genomic_DNA"/>
</dbReference>
<protein>
    <submittedName>
        <fullName evidence="1">Uncharacterized protein</fullName>
    </submittedName>
</protein>
<organism evidence="1 2">
    <name type="scientific">Vagococcus fluvialis</name>
    <dbReference type="NCBI Taxonomy" id="2738"/>
    <lineage>
        <taxon>Bacteria</taxon>
        <taxon>Bacillati</taxon>
        <taxon>Bacillota</taxon>
        <taxon>Bacilli</taxon>
        <taxon>Lactobacillales</taxon>
        <taxon>Enterococcaceae</taxon>
        <taxon>Vagococcus</taxon>
    </lineage>
</organism>
<dbReference type="AlphaFoldDB" id="A0A7X6DA11"/>
<sequence length="159" mass="18807">MRRSFADIWESTYWDGVLQLEASEKKLERMLLDDTNVTKQDIFNQISEIVLQISIKRKDLEKNFLESESSSKVLELDKCLYISECLFDKTKEYDKSLKMIEKDDEGNLIRFSNEDFTYVELVNELYNNKIILAKIYSKVQKELKELVAPIMDMGNRELI</sequence>
<gene>
    <name evidence="1" type="ORF">HED35_10730</name>
</gene>